<feature type="domain" description="PPM-type phosphatase" evidence="1">
    <location>
        <begin position="15"/>
        <end position="251"/>
    </location>
</feature>
<evidence type="ECO:0000259" key="1">
    <source>
        <dbReference type="PROSITE" id="PS51746"/>
    </source>
</evidence>
<keyword evidence="3" id="KW-1185">Reference proteome</keyword>
<sequence length="264" mass="28609">MTQNAQAAEPALALIHHSQTDQGDRSYNEDAFCHVRDQHVVSFAVADGMGGAAGGLRASNLAMQAIRNAPLSMDPAAFHAQLLAISSHIQAQQQEHPEFSSMSTTLVELRIDTHRQRAIWAHWGDSRIYWFRAKELMAMTSDHSVVQCLVNAGLLSSNDVATYPKKNVLLGAVGTQSEVGPEVLEQAIDISTGDAFLLCTDGIWNGLSPADIEASLQRSGCVQDWISDLMATVRQQGHGDNDNFTATGVWINNDGENTLLLRSG</sequence>
<dbReference type="Pfam" id="PF13672">
    <property type="entry name" value="PP2C_2"/>
    <property type="match status" value="1"/>
</dbReference>
<dbReference type="SUPFAM" id="SSF81606">
    <property type="entry name" value="PP2C-like"/>
    <property type="match status" value="1"/>
</dbReference>
<dbReference type="KEGG" id="cpis:HS961_13855"/>
<dbReference type="PROSITE" id="PS51746">
    <property type="entry name" value="PPM_2"/>
    <property type="match status" value="1"/>
</dbReference>
<protein>
    <submittedName>
        <fullName evidence="2">Serine/threonine-protein phosphatase</fullName>
    </submittedName>
</protein>
<dbReference type="SMART" id="SM00331">
    <property type="entry name" value="PP2C_SIG"/>
    <property type="match status" value="1"/>
</dbReference>
<organism evidence="2 3">
    <name type="scientific">Comamonas piscis</name>
    <dbReference type="NCBI Taxonomy" id="1562974"/>
    <lineage>
        <taxon>Bacteria</taxon>
        <taxon>Pseudomonadati</taxon>
        <taxon>Pseudomonadota</taxon>
        <taxon>Betaproteobacteria</taxon>
        <taxon>Burkholderiales</taxon>
        <taxon>Comamonadaceae</taxon>
        <taxon>Comamonas</taxon>
    </lineage>
</organism>
<evidence type="ECO:0000313" key="3">
    <source>
        <dbReference type="Proteomes" id="UP000515240"/>
    </source>
</evidence>
<dbReference type="AlphaFoldDB" id="A0A7G5EIK5"/>
<dbReference type="InterPro" id="IPR036457">
    <property type="entry name" value="PPM-type-like_dom_sf"/>
</dbReference>
<dbReference type="RefSeq" id="WP_182322892.1">
    <property type="nucleotide sequence ID" value="NZ_CP058554.1"/>
</dbReference>
<dbReference type="SMART" id="SM00332">
    <property type="entry name" value="PP2Cc"/>
    <property type="match status" value="1"/>
</dbReference>
<evidence type="ECO:0000313" key="2">
    <source>
        <dbReference type="EMBL" id="QMV73830.1"/>
    </source>
</evidence>
<dbReference type="Proteomes" id="UP000515240">
    <property type="component" value="Chromosome"/>
</dbReference>
<reference evidence="2 3" key="1">
    <citation type="journal article" date="2020" name="G3 (Bethesda)">
        <title>CeMbio - The Caenorhabditis elegans Microbiome Resource.</title>
        <authorList>
            <person name="Dirksen P."/>
            <person name="Assie A."/>
            <person name="Zimmermann J."/>
            <person name="Zhang F."/>
            <person name="Tietje A.M."/>
            <person name="Marsh S.A."/>
            <person name="Felix M.A."/>
            <person name="Shapira M."/>
            <person name="Kaleta C."/>
            <person name="Schulenburg H."/>
            <person name="Samuel B."/>
        </authorList>
    </citation>
    <scope>NUCLEOTIDE SEQUENCE [LARGE SCALE GENOMIC DNA]</scope>
    <source>
        <strain evidence="2 3">BIGb0172</strain>
    </source>
</reference>
<name>A0A7G5EIK5_9BURK</name>
<dbReference type="InterPro" id="IPR001932">
    <property type="entry name" value="PPM-type_phosphatase-like_dom"/>
</dbReference>
<proteinExistence type="predicted"/>
<dbReference type="EMBL" id="CP058554">
    <property type="protein sequence ID" value="QMV73830.1"/>
    <property type="molecule type" value="Genomic_DNA"/>
</dbReference>
<dbReference type="Gene3D" id="3.60.40.10">
    <property type="entry name" value="PPM-type phosphatase domain"/>
    <property type="match status" value="1"/>
</dbReference>
<gene>
    <name evidence="2" type="ORF">HS961_13855</name>
</gene>
<accession>A0A7G5EIK5</accession>